<dbReference type="FunFam" id="3.30.70.270:FF:000001">
    <property type="entry name" value="Diguanylate cyclase domain protein"/>
    <property type="match status" value="1"/>
</dbReference>
<dbReference type="PANTHER" id="PTHR45138:SF9">
    <property type="entry name" value="DIGUANYLATE CYCLASE DGCM-RELATED"/>
    <property type="match status" value="1"/>
</dbReference>
<sequence>MKKNVKISISTIFVSTILFMLYLISLYNYLLFHTIAEIFSICIAFTVFLMTWNSAKYIKNKYLIIVGIAYLFIGILDLFHTLSYKGMEIFKDYDYYANQLWIAARYFESIVLIISFANLKSKTQVNVYFIFGIYTIITVVLLLSIFSWRIFPVCFVDCEGLTSFKKISEYIICVILFGAILFLTKNKDVFDEKVYRLLLLSMIFTIISELAFTIYIDNYGFSNLVGHYFKIFSFYLVYKVIIAKGINEPYEIIFREMKQTEKMLFDQNCLLKNQATIDGLTGLYNHRYIYERLEEEIRHSSKNRCAFVVMILDIDHFKRINDTYGHLTGDKILKNLAVILKNNIGETDLVGRYGGEEFLIMLTDTYLNDGFEVAEKIRKVIENMEFMQNIRLTISIGIEEYSGEKVSELLEKADIKLYKAKNSGRNKTVM</sequence>
<feature type="transmembrane region" description="Helical" evidence="1">
    <location>
        <begin position="100"/>
        <end position="119"/>
    </location>
</feature>
<feature type="transmembrane region" description="Helical" evidence="1">
    <location>
        <begin position="7"/>
        <end position="24"/>
    </location>
</feature>
<feature type="transmembrane region" description="Helical" evidence="1">
    <location>
        <begin position="30"/>
        <end position="50"/>
    </location>
</feature>
<comment type="caution">
    <text evidence="3">The sequence shown here is derived from an EMBL/GenBank/DDBJ whole genome shotgun (WGS) entry which is preliminary data.</text>
</comment>
<dbReference type="NCBIfam" id="TIGR00254">
    <property type="entry name" value="GGDEF"/>
    <property type="match status" value="1"/>
</dbReference>
<name>A0A9Q5D095_CLOBE</name>
<keyword evidence="1" id="KW-1133">Transmembrane helix</keyword>
<dbReference type="Pfam" id="PF00990">
    <property type="entry name" value="GGDEF"/>
    <property type="match status" value="1"/>
</dbReference>
<dbReference type="Pfam" id="PF17159">
    <property type="entry name" value="MASE3"/>
    <property type="match status" value="1"/>
</dbReference>
<feature type="transmembrane region" description="Helical" evidence="1">
    <location>
        <begin position="167"/>
        <end position="183"/>
    </location>
</feature>
<keyword evidence="1" id="KW-0472">Membrane</keyword>
<dbReference type="InterPro" id="IPR033425">
    <property type="entry name" value="MASE3"/>
</dbReference>
<evidence type="ECO:0000256" key="1">
    <source>
        <dbReference type="SAM" id="Phobius"/>
    </source>
</evidence>
<reference evidence="3" key="1">
    <citation type="submission" date="2020-05" db="EMBL/GenBank/DDBJ databases">
        <title>Genomic insights into acetone-butanol-ethanol (ABE) fermentation by sequencing solventogenic clostridia strains.</title>
        <authorList>
            <person name="Brown S."/>
        </authorList>
    </citation>
    <scope>NUCLEOTIDE SEQUENCE</scope>
    <source>
        <strain evidence="3">DJ126</strain>
    </source>
</reference>
<feature type="transmembrane region" description="Helical" evidence="1">
    <location>
        <begin position="228"/>
        <end position="247"/>
    </location>
</feature>
<dbReference type="SUPFAM" id="SSF55073">
    <property type="entry name" value="Nucleotide cyclase"/>
    <property type="match status" value="1"/>
</dbReference>
<organism evidence="3 4">
    <name type="scientific">Clostridium beijerinckii</name>
    <name type="common">Clostridium MP</name>
    <dbReference type="NCBI Taxonomy" id="1520"/>
    <lineage>
        <taxon>Bacteria</taxon>
        <taxon>Bacillati</taxon>
        <taxon>Bacillota</taxon>
        <taxon>Clostridia</taxon>
        <taxon>Eubacteriales</taxon>
        <taxon>Clostridiaceae</taxon>
        <taxon>Clostridium</taxon>
    </lineage>
</organism>
<feature type="transmembrane region" description="Helical" evidence="1">
    <location>
        <begin position="62"/>
        <end position="80"/>
    </location>
</feature>
<dbReference type="Gene3D" id="3.30.70.270">
    <property type="match status" value="1"/>
</dbReference>
<proteinExistence type="predicted"/>
<dbReference type="GO" id="GO:0052621">
    <property type="term" value="F:diguanylate cyclase activity"/>
    <property type="evidence" value="ECO:0007669"/>
    <property type="project" value="TreeGrafter"/>
</dbReference>
<gene>
    <name evidence="3" type="ORF">DFH45_004211</name>
</gene>
<dbReference type="InterPro" id="IPR043128">
    <property type="entry name" value="Rev_trsase/Diguanyl_cyclase"/>
</dbReference>
<evidence type="ECO:0000313" key="4">
    <source>
        <dbReference type="Proteomes" id="UP000821656"/>
    </source>
</evidence>
<dbReference type="PANTHER" id="PTHR45138">
    <property type="entry name" value="REGULATORY COMPONENTS OF SENSORY TRANSDUCTION SYSTEM"/>
    <property type="match status" value="1"/>
</dbReference>
<evidence type="ECO:0000313" key="3">
    <source>
        <dbReference type="EMBL" id="NRV11248.1"/>
    </source>
</evidence>
<keyword evidence="1" id="KW-0812">Transmembrane</keyword>
<dbReference type="Proteomes" id="UP000821656">
    <property type="component" value="Unassembled WGS sequence"/>
</dbReference>
<dbReference type="CDD" id="cd01949">
    <property type="entry name" value="GGDEF"/>
    <property type="match status" value="1"/>
</dbReference>
<dbReference type="InterPro" id="IPR000160">
    <property type="entry name" value="GGDEF_dom"/>
</dbReference>
<dbReference type="SMART" id="SM00267">
    <property type="entry name" value="GGDEF"/>
    <property type="match status" value="1"/>
</dbReference>
<feature type="transmembrane region" description="Helical" evidence="1">
    <location>
        <begin position="126"/>
        <end position="147"/>
    </location>
</feature>
<feature type="domain" description="GGDEF" evidence="2">
    <location>
        <begin position="305"/>
        <end position="430"/>
    </location>
</feature>
<accession>A0A9Q5D095</accession>
<dbReference type="RefSeq" id="WP_173695990.1">
    <property type="nucleotide sequence ID" value="NZ_CP016090.1"/>
</dbReference>
<evidence type="ECO:0000259" key="2">
    <source>
        <dbReference type="PROSITE" id="PS50887"/>
    </source>
</evidence>
<dbReference type="AlphaFoldDB" id="A0A9Q5D095"/>
<dbReference type="InterPro" id="IPR029787">
    <property type="entry name" value="Nucleotide_cyclase"/>
</dbReference>
<dbReference type="PROSITE" id="PS50887">
    <property type="entry name" value="GGDEF"/>
    <property type="match status" value="1"/>
</dbReference>
<dbReference type="EMBL" id="JABSXK010000001">
    <property type="protein sequence ID" value="NRV11248.1"/>
    <property type="molecule type" value="Genomic_DNA"/>
</dbReference>
<dbReference type="InterPro" id="IPR050469">
    <property type="entry name" value="Diguanylate_Cyclase"/>
</dbReference>
<feature type="transmembrane region" description="Helical" evidence="1">
    <location>
        <begin position="195"/>
        <end position="216"/>
    </location>
</feature>
<protein>
    <submittedName>
        <fullName evidence="3">Diguanylate cyclase (GGDEF)-like protein</fullName>
    </submittedName>
</protein>